<feature type="domain" description="Rap-GAP" evidence="3">
    <location>
        <begin position="212"/>
        <end position="444"/>
    </location>
</feature>
<dbReference type="PANTHER" id="PTHR15711:SF22">
    <property type="entry name" value="RAP-GAP DOMAIN-CONTAINING PROTEIN"/>
    <property type="match status" value="1"/>
</dbReference>
<dbReference type="Pfam" id="PF02145">
    <property type="entry name" value="Rap_GAP"/>
    <property type="match status" value="1"/>
</dbReference>
<evidence type="ECO:0000313" key="4">
    <source>
        <dbReference type="EMBL" id="OAD03360.1"/>
    </source>
</evidence>
<comment type="caution">
    <text evidence="4">The sequence shown here is derived from an EMBL/GenBank/DDBJ whole genome shotgun (WGS) entry which is preliminary data.</text>
</comment>
<dbReference type="PROSITE" id="PS50085">
    <property type="entry name" value="RAPGAP"/>
    <property type="match status" value="1"/>
</dbReference>
<dbReference type="InterPro" id="IPR050989">
    <property type="entry name" value="Rap1_Ran_GAP"/>
</dbReference>
<dbReference type="STRING" id="747725.A0A168LCB9"/>
<dbReference type="SUPFAM" id="SSF111347">
    <property type="entry name" value="Rap/Ran-GAP"/>
    <property type="match status" value="1"/>
</dbReference>
<sequence length="544" mass="61362">MNTLPTISECNLWILDQCQTILGYIEKGNFDIKDIVQTTLESTTLLIQALDISQRDKRRLLNKLEKYSKFKQNQSMIKMLEVLKKSNTQYRIIVRTKQDWNMGFIVKELDATELILQLDSLGQLHKLDLELEPQTKRNRPKRSFSSAIITGMTNQTFLLNNSSCHQQPSTAVTTTARLMRAALMFLFQDINLKSFKEISAQVTILAGLEKEFLRYDEIGIPKSYKFGVLTVGEGQHTEEEWFSNTDMSEGFDKFLNIIGKPVRLKGYQGYAAGLDTKTVTASRIESDSSVAAGESGEMSFASTWRDHEIMYHVAALMPLRQHDTQQVHRKRYIGNDIVCIVFMEVGTTQRFTPESIRSQFLHVFIVVYYERTNQQDSWRVEVLYNKDVKPFSPPVPSPPVFYDEDELRGFLLLKLVNAENASLKSSDKFTLPNNKARLCILKSLVESGLEASQVARSFGGPHGATCRVGSGNNAEKKHLSERPKSAGAVAASTKTAVIADSNHIIEQPEQHKQQGDAPSRSMTPELPPVPSISRSSVLRELIMA</sequence>
<evidence type="ECO:0000256" key="2">
    <source>
        <dbReference type="SAM" id="MobiDB-lite"/>
    </source>
</evidence>
<feature type="region of interest" description="Disordered" evidence="2">
    <location>
        <begin position="466"/>
        <end position="487"/>
    </location>
</feature>
<organism evidence="4 5">
    <name type="scientific">Mucor lusitanicus CBS 277.49</name>
    <dbReference type="NCBI Taxonomy" id="747725"/>
    <lineage>
        <taxon>Eukaryota</taxon>
        <taxon>Fungi</taxon>
        <taxon>Fungi incertae sedis</taxon>
        <taxon>Mucoromycota</taxon>
        <taxon>Mucoromycotina</taxon>
        <taxon>Mucoromycetes</taxon>
        <taxon>Mucorales</taxon>
        <taxon>Mucorineae</taxon>
        <taxon>Mucoraceae</taxon>
        <taxon>Mucor</taxon>
    </lineage>
</organism>
<dbReference type="GO" id="GO:0005737">
    <property type="term" value="C:cytoplasm"/>
    <property type="evidence" value="ECO:0007669"/>
    <property type="project" value="TreeGrafter"/>
</dbReference>
<dbReference type="EMBL" id="AMYB01000004">
    <property type="protein sequence ID" value="OAD03360.1"/>
    <property type="molecule type" value="Genomic_DNA"/>
</dbReference>
<dbReference type="Gene3D" id="3.40.50.11210">
    <property type="entry name" value="Rap/Ran-GAP"/>
    <property type="match status" value="1"/>
</dbReference>
<feature type="region of interest" description="Disordered" evidence="2">
    <location>
        <begin position="506"/>
        <end position="534"/>
    </location>
</feature>
<accession>A0A168LCB9</accession>
<reference evidence="4 5" key="1">
    <citation type="submission" date="2015-06" db="EMBL/GenBank/DDBJ databases">
        <title>Expansion of signal transduction pathways in fungi by whole-genome duplication.</title>
        <authorList>
            <consortium name="DOE Joint Genome Institute"/>
            <person name="Corrochano L.M."/>
            <person name="Kuo A."/>
            <person name="Marcet-Houben M."/>
            <person name="Polaino S."/>
            <person name="Salamov A."/>
            <person name="Villalobos J.M."/>
            <person name="Alvarez M.I."/>
            <person name="Avalos J."/>
            <person name="Benito E.P."/>
            <person name="Benoit I."/>
            <person name="Burger G."/>
            <person name="Camino L.P."/>
            <person name="Canovas D."/>
            <person name="Cerda-Olmedo E."/>
            <person name="Cheng J.-F."/>
            <person name="Dominguez A."/>
            <person name="Elias M."/>
            <person name="Eslava A.P."/>
            <person name="Glaser F."/>
            <person name="Grimwood J."/>
            <person name="Gutierrez G."/>
            <person name="Heitman J."/>
            <person name="Henrissat B."/>
            <person name="Iturriaga E.A."/>
            <person name="Lang B.F."/>
            <person name="Lavin J.L."/>
            <person name="Lee S."/>
            <person name="Li W."/>
            <person name="Lindquist E."/>
            <person name="Lopez-Garcia S."/>
            <person name="Luque E.M."/>
            <person name="Marcos A.T."/>
            <person name="Martin J."/>
            <person name="Mccluskey K."/>
            <person name="Medina H.R."/>
            <person name="Miralles-Duran A."/>
            <person name="Miyazaki A."/>
            <person name="Munoz-Torres E."/>
            <person name="Oguiza J.A."/>
            <person name="Ohm R."/>
            <person name="Olmedo M."/>
            <person name="Orejas M."/>
            <person name="Ortiz-Castellanos L."/>
            <person name="Pisabarro A.G."/>
            <person name="Rodriguez-Romero J."/>
            <person name="Ruiz-Herrera J."/>
            <person name="Ruiz-Vazquez R."/>
            <person name="Sanz C."/>
            <person name="Schackwitz W."/>
            <person name="Schmutz J."/>
            <person name="Shahriari M."/>
            <person name="Shelest E."/>
            <person name="Silva-Franco F."/>
            <person name="Soanes D."/>
            <person name="Syed K."/>
            <person name="Tagua V.G."/>
            <person name="Talbot N.J."/>
            <person name="Thon M."/>
            <person name="De Vries R.P."/>
            <person name="Wiebenga A."/>
            <person name="Yadav J.S."/>
            <person name="Braun E.L."/>
            <person name="Baker S."/>
            <person name="Garre V."/>
            <person name="Horwitz B."/>
            <person name="Torres-Martinez S."/>
            <person name="Idnurm A."/>
            <person name="Herrera-Estrella A."/>
            <person name="Gabaldon T."/>
            <person name="Grigoriev I.V."/>
        </authorList>
    </citation>
    <scope>NUCLEOTIDE SEQUENCE [LARGE SCALE GENOMIC DNA]</scope>
    <source>
        <strain evidence="4 5">CBS 277.49</strain>
    </source>
</reference>
<evidence type="ECO:0000259" key="3">
    <source>
        <dbReference type="PROSITE" id="PS50085"/>
    </source>
</evidence>
<feature type="compositionally biased region" description="Basic and acidic residues" evidence="2">
    <location>
        <begin position="474"/>
        <end position="484"/>
    </location>
</feature>
<keyword evidence="1" id="KW-0343">GTPase activation</keyword>
<keyword evidence="5" id="KW-1185">Reference proteome</keyword>
<dbReference type="GO" id="GO:0051056">
    <property type="term" value="P:regulation of small GTPase mediated signal transduction"/>
    <property type="evidence" value="ECO:0007669"/>
    <property type="project" value="InterPro"/>
</dbReference>
<dbReference type="InterPro" id="IPR000331">
    <property type="entry name" value="Rap/Ran_GAP_dom"/>
</dbReference>
<dbReference type="GO" id="GO:0005096">
    <property type="term" value="F:GTPase activator activity"/>
    <property type="evidence" value="ECO:0007669"/>
    <property type="project" value="UniProtKB-KW"/>
</dbReference>
<evidence type="ECO:0000256" key="1">
    <source>
        <dbReference type="ARBA" id="ARBA00022468"/>
    </source>
</evidence>
<dbReference type="PANTHER" id="PTHR15711">
    <property type="entry name" value="RAP GTPASE-ACTIVATING PROTEIN"/>
    <property type="match status" value="1"/>
</dbReference>
<dbReference type="InterPro" id="IPR035974">
    <property type="entry name" value="Rap/Ran-GAP_sf"/>
</dbReference>
<name>A0A168LCB9_MUCCL</name>
<dbReference type="VEuPathDB" id="FungiDB:MUCCIDRAFT_162930"/>
<dbReference type="OrthoDB" id="2499658at2759"/>
<dbReference type="AlphaFoldDB" id="A0A168LCB9"/>
<proteinExistence type="predicted"/>
<evidence type="ECO:0000313" key="5">
    <source>
        <dbReference type="Proteomes" id="UP000077051"/>
    </source>
</evidence>
<gene>
    <name evidence="4" type="ORF">MUCCIDRAFT_162930</name>
</gene>
<dbReference type="Proteomes" id="UP000077051">
    <property type="component" value="Unassembled WGS sequence"/>
</dbReference>
<protein>
    <recommendedName>
        <fullName evidence="3">Rap-GAP domain-containing protein</fullName>
    </recommendedName>
</protein>